<gene>
    <name evidence="1" type="ORF">SK3146_06765</name>
</gene>
<reference evidence="1" key="2">
    <citation type="journal article" date="2021" name="J Anim Sci Technol">
        <title>Complete genome sequence of Paenibacillus konkukensis sp. nov. SK3146 as a potential probiotic strain.</title>
        <authorList>
            <person name="Jung H.I."/>
            <person name="Park S."/>
            <person name="Niu K.M."/>
            <person name="Lee S.W."/>
            <person name="Kothari D."/>
            <person name="Yi K.J."/>
            <person name="Kim S.K."/>
        </authorList>
    </citation>
    <scope>NUCLEOTIDE SEQUENCE</scope>
    <source>
        <strain evidence="1">SK3146</strain>
    </source>
</reference>
<dbReference type="EMBL" id="CP027059">
    <property type="protein sequence ID" value="UQZ87463.1"/>
    <property type="molecule type" value="Genomic_DNA"/>
</dbReference>
<keyword evidence="2" id="KW-1185">Reference proteome</keyword>
<evidence type="ECO:0000313" key="1">
    <source>
        <dbReference type="EMBL" id="UQZ87463.1"/>
    </source>
</evidence>
<evidence type="ECO:0000313" key="2">
    <source>
        <dbReference type="Proteomes" id="UP001057134"/>
    </source>
</evidence>
<reference evidence="1" key="1">
    <citation type="submission" date="2018-02" db="EMBL/GenBank/DDBJ databases">
        <authorList>
            <person name="Kim S.-K."/>
            <person name="Jung H.-I."/>
            <person name="Lee S.-W."/>
        </authorList>
    </citation>
    <scope>NUCLEOTIDE SEQUENCE</scope>
    <source>
        <strain evidence="1">SK3146</strain>
    </source>
</reference>
<protein>
    <submittedName>
        <fullName evidence="1">Uncharacterized protein</fullName>
    </submittedName>
</protein>
<accession>A0ABY4S1Z4</accession>
<proteinExistence type="predicted"/>
<name>A0ABY4S1Z4_9BACL</name>
<dbReference type="Proteomes" id="UP001057134">
    <property type="component" value="Chromosome"/>
</dbReference>
<organism evidence="1 2">
    <name type="scientific">Paenibacillus konkukensis</name>
    <dbReference type="NCBI Taxonomy" id="2020716"/>
    <lineage>
        <taxon>Bacteria</taxon>
        <taxon>Bacillati</taxon>
        <taxon>Bacillota</taxon>
        <taxon>Bacilli</taxon>
        <taxon>Bacillales</taxon>
        <taxon>Paenibacillaceae</taxon>
        <taxon>Paenibacillus</taxon>
    </lineage>
</organism>
<sequence>MSITIWFRACGKRVRCFMPKAQAAGNLRFLFKMPVYKLFAGFTELPKYSEEEQV</sequence>